<dbReference type="EMBL" id="CP034671">
    <property type="protein sequence ID" value="WZE38212.1"/>
    <property type="molecule type" value="Genomic_DNA"/>
</dbReference>
<evidence type="ECO:0000259" key="1">
    <source>
        <dbReference type="Pfam" id="PF00534"/>
    </source>
</evidence>
<organism evidence="3">
    <name type="scientific">Synechococcus elongatus PCC 11802</name>
    <dbReference type="NCBI Taxonomy" id="2283154"/>
    <lineage>
        <taxon>Bacteria</taxon>
        <taxon>Bacillati</taxon>
        <taxon>Cyanobacteriota</taxon>
        <taxon>Cyanophyceae</taxon>
        <taxon>Synechococcales</taxon>
        <taxon>Synechococcaceae</taxon>
        <taxon>Synechococcus</taxon>
    </lineage>
</organism>
<evidence type="ECO:0000313" key="3">
    <source>
        <dbReference type="EMBL" id="WZE38212.1"/>
    </source>
</evidence>
<dbReference type="PANTHER" id="PTHR45947">
    <property type="entry name" value="SULFOQUINOVOSYL TRANSFERASE SQD2"/>
    <property type="match status" value="1"/>
</dbReference>
<dbReference type="Pfam" id="PF13579">
    <property type="entry name" value="Glyco_trans_4_4"/>
    <property type="match status" value="1"/>
</dbReference>
<dbReference type="Pfam" id="PF00534">
    <property type="entry name" value="Glycos_transf_1"/>
    <property type="match status" value="1"/>
</dbReference>
<reference evidence="3" key="1">
    <citation type="submission" date="2024-01" db="EMBL/GenBank/DDBJ databases">
        <title>Synechococcus elongatus PCC 11802, a close yet different native of Synechococcus elongatus PCC 11801.</title>
        <authorList>
            <person name="Jaiswal D."/>
            <person name="Sengupta A."/>
            <person name="Sengupta S."/>
            <person name="Pakrasi H.B."/>
            <person name="Wangikar P."/>
        </authorList>
    </citation>
    <scope>NUCLEOTIDE SEQUENCE</scope>
    <source>
        <strain evidence="3">PCC 11802</strain>
    </source>
</reference>
<name>A0AAU6R4P4_SYNEL</name>
<feature type="domain" description="Glycosyl transferase family 1" evidence="1">
    <location>
        <begin position="171"/>
        <end position="333"/>
    </location>
</feature>
<proteinExistence type="predicted"/>
<accession>A0AAU6R4P4</accession>
<dbReference type="PANTHER" id="PTHR45947:SF3">
    <property type="entry name" value="SULFOQUINOVOSYL TRANSFERASE SQD2"/>
    <property type="match status" value="1"/>
</dbReference>
<gene>
    <name evidence="3" type="ORF">EKO22_10375</name>
</gene>
<protein>
    <submittedName>
        <fullName evidence="3">Glycosyltransferase</fullName>
        <ecNumber evidence="3">2.4.-.-</ecNumber>
    </submittedName>
</protein>
<keyword evidence="3" id="KW-0328">Glycosyltransferase</keyword>
<dbReference type="AlphaFoldDB" id="A0AAU6R4P4"/>
<dbReference type="SUPFAM" id="SSF53756">
    <property type="entry name" value="UDP-Glycosyltransferase/glycogen phosphorylase"/>
    <property type="match status" value="1"/>
</dbReference>
<evidence type="ECO:0000259" key="2">
    <source>
        <dbReference type="Pfam" id="PF13579"/>
    </source>
</evidence>
<dbReference type="InterPro" id="IPR050194">
    <property type="entry name" value="Glycosyltransferase_grp1"/>
</dbReference>
<dbReference type="InterPro" id="IPR028098">
    <property type="entry name" value="Glyco_trans_4-like_N"/>
</dbReference>
<dbReference type="InterPro" id="IPR001296">
    <property type="entry name" value="Glyco_trans_1"/>
</dbReference>
<sequence>MQVNHLLPSVQPLRGAGLSSAVQGLQQAQQQQAIAATLLAADQFPKGRRARSLVTTIQANASTQTTVIHSHGLWLAPSRASRQLHRQGYATVVAPHGMLDPWAWQRRRRLKQLLWWLGEAETVRQATCLHALCPAEVTAIRQLQIQTPIALIPNGIDWPDRTQPLPPPPWQSDLPDNAQILLFLGRFHTKKGLLPLLQAWQAWASSAQSNPAAWLVLVGFGEETDRLTAHIHRESIPRCRIYGPVAGAEKNSCFAHAAGFILPSHSEGLPMAALEAMSWGLPCLLSQACNLPQAFETGAALVANPEVDQLQQAIAQWSQLTAAERTAMKSAAEQLIRQQFSWPAIAEQTRQLYRWLLSDGDRPAFVSDVSPLRSP</sequence>
<keyword evidence="3" id="KW-0808">Transferase</keyword>
<dbReference type="RefSeq" id="WP_208678375.1">
    <property type="nucleotide sequence ID" value="NZ_CP034671.2"/>
</dbReference>
<dbReference type="Gene3D" id="3.40.50.2000">
    <property type="entry name" value="Glycogen Phosphorylase B"/>
    <property type="match status" value="2"/>
</dbReference>
<dbReference type="GO" id="GO:0016758">
    <property type="term" value="F:hexosyltransferase activity"/>
    <property type="evidence" value="ECO:0007669"/>
    <property type="project" value="TreeGrafter"/>
</dbReference>
<feature type="domain" description="Glycosyltransferase subfamily 4-like N-terminal" evidence="2">
    <location>
        <begin position="50"/>
        <end position="155"/>
    </location>
</feature>
<dbReference type="EC" id="2.4.-.-" evidence="3"/>